<dbReference type="GO" id="GO:0007095">
    <property type="term" value="P:mitotic G2 DNA damage checkpoint signaling"/>
    <property type="evidence" value="ECO:0007669"/>
    <property type="project" value="TreeGrafter"/>
</dbReference>
<accession>A0A1X7SRT9</accession>
<reference evidence="6" key="1">
    <citation type="journal article" date="2010" name="Nature">
        <title>The Amphimedon queenslandica genome and the evolution of animal complexity.</title>
        <authorList>
            <person name="Srivastava M."/>
            <person name="Simakov O."/>
            <person name="Chapman J."/>
            <person name="Fahey B."/>
            <person name="Gauthier M.E."/>
            <person name="Mitros T."/>
            <person name="Richards G.S."/>
            <person name="Conaco C."/>
            <person name="Dacre M."/>
            <person name="Hellsten U."/>
            <person name="Larroux C."/>
            <person name="Putnam N.H."/>
            <person name="Stanke M."/>
            <person name="Adamska M."/>
            <person name="Darling A."/>
            <person name="Degnan S.M."/>
            <person name="Oakley T.H."/>
            <person name="Plachetzki D.C."/>
            <person name="Zhai Y."/>
            <person name="Adamski M."/>
            <person name="Calcino A."/>
            <person name="Cummins S.F."/>
            <person name="Goodstein D.M."/>
            <person name="Harris C."/>
            <person name="Jackson D.J."/>
            <person name="Leys S.P."/>
            <person name="Shu S."/>
            <person name="Woodcroft B.J."/>
            <person name="Vervoort M."/>
            <person name="Kosik K.S."/>
            <person name="Manning G."/>
            <person name="Degnan B.M."/>
            <person name="Rokhsar D.S."/>
        </authorList>
    </citation>
    <scope>NUCLEOTIDE SEQUENCE [LARGE SCALE GENOMIC DNA]</scope>
</reference>
<dbReference type="GO" id="GO:0033314">
    <property type="term" value="P:mitotic DNA replication checkpoint signaling"/>
    <property type="evidence" value="ECO:0007669"/>
    <property type="project" value="TreeGrafter"/>
</dbReference>
<evidence type="ECO:0000256" key="2">
    <source>
        <dbReference type="ARBA" id="ARBA00022553"/>
    </source>
</evidence>
<keyword evidence="6" id="KW-1185">Reference proteome</keyword>
<dbReference type="PANTHER" id="PTHR14396:SF10">
    <property type="entry name" value="CLASPIN"/>
    <property type="match status" value="1"/>
</dbReference>
<proteinExistence type="predicted"/>
<sequence length="259" mass="29443">MMMRKKWAETRMRRRKGRGPTCPYQRESYWDQVNKVHMKQLADDDKADLRNIKDRFLLEGDLCEDGLYLKNGFFRSRRFAPKRTGSETSLDMFLETERDFELGEGEGDDDSQIEAKKRRDRLERDEFIRKSQARSDLLTFDDNSQSILNLINDNSPLAVPQTPEVKTAIEPLSLSAKRSRCGSFLKHTPSTLQRLSSYTNTTPAATGGRSFVFRSGVTAGTPSSTKSNGPKRPKLLKSISLPHEDRGPGSNSNSIFDEL</sequence>
<evidence type="ECO:0000256" key="3">
    <source>
        <dbReference type="ARBA" id="ARBA00023242"/>
    </source>
</evidence>
<feature type="compositionally biased region" description="Acidic residues" evidence="4">
    <location>
        <begin position="102"/>
        <end position="112"/>
    </location>
</feature>
<dbReference type="GO" id="GO:0005634">
    <property type="term" value="C:nucleus"/>
    <property type="evidence" value="ECO:0007669"/>
    <property type="project" value="UniProtKB-SubCell"/>
</dbReference>
<feature type="region of interest" description="Disordered" evidence="4">
    <location>
        <begin position="101"/>
        <end position="121"/>
    </location>
</feature>
<dbReference type="EnsemblMetazoa" id="Aqu2.1.04786_001">
    <property type="protein sequence ID" value="Aqu2.1.04786_001"/>
    <property type="gene ID" value="Aqu2.1.04786"/>
</dbReference>
<feature type="compositionally biased region" description="Polar residues" evidence="4">
    <location>
        <begin position="249"/>
        <end position="259"/>
    </location>
</feature>
<evidence type="ECO:0000256" key="4">
    <source>
        <dbReference type="SAM" id="MobiDB-lite"/>
    </source>
</evidence>
<feature type="region of interest" description="Disordered" evidence="4">
    <location>
        <begin position="197"/>
        <end position="259"/>
    </location>
</feature>
<dbReference type="GO" id="GO:0010997">
    <property type="term" value="F:anaphase-promoting complex binding"/>
    <property type="evidence" value="ECO:0007669"/>
    <property type="project" value="TreeGrafter"/>
</dbReference>
<dbReference type="PANTHER" id="PTHR14396">
    <property type="entry name" value="CLASPIN"/>
    <property type="match status" value="1"/>
</dbReference>
<feature type="region of interest" description="Disordered" evidence="4">
    <location>
        <begin position="1"/>
        <end position="23"/>
    </location>
</feature>
<keyword evidence="3" id="KW-0539">Nucleus</keyword>
<comment type="subcellular location">
    <subcellularLocation>
        <location evidence="1">Nucleus</location>
    </subcellularLocation>
</comment>
<reference evidence="5" key="2">
    <citation type="submission" date="2017-05" db="UniProtKB">
        <authorList>
            <consortium name="EnsemblMetazoa"/>
        </authorList>
    </citation>
    <scope>IDENTIFICATION</scope>
</reference>
<name>A0A1X7SRT9_AMPQE</name>
<dbReference type="STRING" id="400682.A0A1X7SRT9"/>
<keyword evidence="2" id="KW-0597">Phosphoprotein</keyword>
<gene>
    <name evidence="5" type="primary">105315884</name>
</gene>
<evidence type="ECO:0000256" key="1">
    <source>
        <dbReference type="ARBA" id="ARBA00004123"/>
    </source>
</evidence>
<protein>
    <submittedName>
        <fullName evidence="5">Uncharacterized protein</fullName>
    </submittedName>
</protein>
<organism evidence="5">
    <name type="scientific">Amphimedon queenslandica</name>
    <name type="common">Sponge</name>
    <dbReference type="NCBI Taxonomy" id="400682"/>
    <lineage>
        <taxon>Eukaryota</taxon>
        <taxon>Metazoa</taxon>
        <taxon>Porifera</taxon>
        <taxon>Demospongiae</taxon>
        <taxon>Heteroscleromorpha</taxon>
        <taxon>Haplosclerida</taxon>
        <taxon>Niphatidae</taxon>
        <taxon>Amphimedon</taxon>
    </lineage>
</organism>
<dbReference type="InParanoid" id="A0A1X7SRT9"/>
<dbReference type="Proteomes" id="UP000007879">
    <property type="component" value="Unassembled WGS sequence"/>
</dbReference>
<dbReference type="EnsemblMetazoa" id="XM_020007431.1">
    <property type="protein sequence ID" value="XP_019862990.1"/>
    <property type="gene ID" value="LOC105315884"/>
</dbReference>
<dbReference type="AlphaFoldDB" id="A0A1X7SRT9"/>
<dbReference type="InterPro" id="IPR024146">
    <property type="entry name" value="Claspin"/>
</dbReference>
<dbReference type="KEGG" id="aqu:105315884"/>
<evidence type="ECO:0000313" key="6">
    <source>
        <dbReference type="Proteomes" id="UP000007879"/>
    </source>
</evidence>
<dbReference type="OrthoDB" id="10072540at2759"/>
<evidence type="ECO:0000313" key="5">
    <source>
        <dbReference type="EnsemblMetazoa" id="Aqu2.1.04786_001"/>
    </source>
</evidence>
<feature type="compositionally biased region" description="Polar residues" evidence="4">
    <location>
        <begin position="218"/>
        <end position="228"/>
    </location>
</feature>
<feature type="compositionally biased region" description="Basic and acidic residues" evidence="4">
    <location>
        <begin position="1"/>
        <end position="11"/>
    </location>
</feature>